<name>A0AAD7RF59_9TELE</name>
<organism evidence="2 3">
    <name type="scientific">Aldrovandia affinis</name>
    <dbReference type="NCBI Taxonomy" id="143900"/>
    <lineage>
        <taxon>Eukaryota</taxon>
        <taxon>Metazoa</taxon>
        <taxon>Chordata</taxon>
        <taxon>Craniata</taxon>
        <taxon>Vertebrata</taxon>
        <taxon>Euteleostomi</taxon>
        <taxon>Actinopterygii</taxon>
        <taxon>Neopterygii</taxon>
        <taxon>Teleostei</taxon>
        <taxon>Notacanthiformes</taxon>
        <taxon>Halosauridae</taxon>
        <taxon>Aldrovandia</taxon>
    </lineage>
</organism>
<evidence type="ECO:0000313" key="2">
    <source>
        <dbReference type="EMBL" id="KAJ8379171.1"/>
    </source>
</evidence>
<dbReference type="AlphaFoldDB" id="A0AAD7RF59"/>
<sequence>MLVTGEPLSLYSRCPAPPCEHDTPVNHARIPRATSRSWRRGGASGGVRLESANHIWGHGRTEAGQRVPREAELINKRKREQRGAANASDSTSRKQHQSKPVQEEVKG</sequence>
<keyword evidence="3" id="KW-1185">Reference proteome</keyword>
<evidence type="ECO:0000256" key="1">
    <source>
        <dbReference type="SAM" id="MobiDB-lite"/>
    </source>
</evidence>
<comment type="caution">
    <text evidence="2">The sequence shown here is derived from an EMBL/GenBank/DDBJ whole genome shotgun (WGS) entry which is preliminary data.</text>
</comment>
<evidence type="ECO:0000313" key="3">
    <source>
        <dbReference type="Proteomes" id="UP001221898"/>
    </source>
</evidence>
<reference evidence="2" key="1">
    <citation type="journal article" date="2023" name="Science">
        <title>Genome structures resolve the early diversification of teleost fishes.</title>
        <authorList>
            <person name="Parey E."/>
            <person name="Louis A."/>
            <person name="Montfort J."/>
            <person name="Bouchez O."/>
            <person name="Roques C."/>
            <person name="Iampietro C."/>
            <person name="Lluch J."/>
            <person name="Castinel A."/>
            <person name="Donnadieu C."/>
            <person name="Desvignes T."/>
            <person name="Floi Bucao C."/>
            <person name="Jouanno E."/>
            <person name="Wen M."/>
            <person name="Mejri S."/>
            <person name="Dirks R."/>
            <person name="Jansen H."/>
            <person name="Henkel C."/>
            <person name="Chen W.J."/>
            <person name="Zahm M."/>
            <person name="Cabau C."/>
            <person name="Klopp C."/>
            <person name="Thompson A.W."/>
            <person name="Robinson-Rechavi M."/>
            <person name="Braasch I."/>
            <person name="Lecointre G."/>
            <person name="Bobe J."/>
            <person name="Postlethwait J.H."/>
            <person name="Berthelot C."/>
            <person name="Roest Crollius H."/>
            <person name="Guiguen Y."/>
        </authorList>
    </citation>
    <scope>NUCLEOTIDE SEQUENCE</scope>
    <source>
        <strain evidence="2">NC1722</strain>
    </source>
</reference>
<proteinExistence type="predicted"/>
<feature type="region of interest" description="Disordered" evidence="1">
    <location>
        <begin position="74"/>
        <end position="107"/>
    </location>
</feature>
<dbReference type="Proteomes" id="UP001221898">
    <property type="component" value="Unassembled WGS sequence"/>
</dbReference>
<gene>
    <name evidence="2" type="ORF">AAFF_G00230830</name>
</gene>
<protein>
    <submittedName>
        <fullName evidence="2">Uncharacterized protein</fullName>
    </submittedName>
</protein>
<accession>A0AAD7RF59</accession>
<dbReference type="EMBL" id="JAINUG010000300">
    <property type="protein sequence ID" value="KAJ8379171.1"/>
    <property type="molecule type" value="Genomic_DNA"/>
</dbReference>